<feature type="domain" description="FAD dependent oxidoreductase" evidence="6">
    <location>
        <begin position="9"/>
        <end position="393"/>
    </location>
</feature>
<dbReference type="PANTHER" id="PTHR10961">
    <property type="entry name" value="PEROXISOMAL SARCOSINE OXIDASE"/>
    <property type="match status" value="1"/>
</dbReference>
<evidence type="ECO:0000256" key="3">
    <source>
        <dbReference type="ARBA" id="ARBA00022630"/>
    </source>
</evidence>
<dbReference type="EMBL" id="AMWN01000006">
    <property type="protein sequence ID" value="EXJ83582.1"/>
    <property type="molecule type" value="Genomic_DNA"/>
</dbReference>
<evidence type="ECO:0000256" key="2">
    <source>
        <dbReference type="ARBA" id="ARBA00010989"/>
    </source>
</evidence>
<dbReference type="AlphaFoldDB" id="W9XSP6"/>
<accession>W9XSP6</accession>
<dbReference type="RefSeq" id="XP_007726268.1">
    <property type="nucleotide sequence ID" value="XM_007728078.1"/>
</dbReference>
<dbReference type="GO" id="GO:0050660">
    <property type="term" value="F:flavin adenine dinucleotide binding"/>
    <property type="evidence" value="ECO:0007669"/>
    <property type="project" value="InterPro"/>
</dbReference>
<dbReference type="InterPro" id="IPR036188">
    <property type="entry name" value="FAD/NAD-bd_sf"/>
</dbReference>
<comment type="similarity">
    <text evidence="2">Belongs to the MSOX/MTOX family.</text>
</comment>
<dbReference type="STRING" id="1182541.W9XSP6"/>
<keyword evidence="5" id="KW-0560">Oxidoreductase</keyword>
<dbReference type="GeneID" id="19162067"/>
<dbReference type="eggNOG" id="KOG2820">
    <property type="taxonomic scope" value="Eukaryota"/>
</dbReference>
<sequence length="438" mass="48449">MAEAFPDTLIIVGAGVFGLSTALAVAHRHPSTRVTVIDRLVPPVEDGASVDTTRCIRADYADPVYSQLAEEAQQKIEEDPELSPYYFKQGMTFVTDGKPGPLLENWKQCMVNIRKRDGDSVLVEMSTPEAIYQRIHGPGAQLVPEARLNGCREWNVGYCNLKDAWVDAKEFTRVYYERCLSHPSISFRCGVAVEKVCVANGKTSGVVLENGQVLNAPLVLVAAGAWSNKLVYLDDVTVSAGIPVAWIKVTDEETAKWKNMSITTNLSTGLNLFPPYKGEMKCLLRTLPFRNTVSIPHPEHPSKKIKTSLPRTVVTNPTDVIPLEVEAGIRDNLRELMPELADRPFDRSKICWVSKTKSTDFIIAPHPAIKGLHIATGDSGHGFKFLTVIGDLILDSLQGKLDKKYADRWAWADKESVGSASFMGETLRELQTVVRSRL</sequence>
<dbReference type="GO" id="GO:0004657">
    <property type="term" value="F:proline dehydrogenase activity"/>
    <property type="evidence" value="ECO:0007669"/>
    <property type="project" value="TreeGrafter"/>
</dbReference>
<dbReference type="Proteomes" id="UP000019484">
    <property type="component" value="Unassembled WGS sequence"/>
</dbReference>
<dbReference type="Pfam" id="PF01266">
    <property type="entry name" value="DAO"/>
    <property type="match status" value="1"/>
</dbReference>
<dbReference type="GO" id="GO:0050031">
    <property type="term" value="F:L-pipecolate oxidase activity"/>
    <property type="evidence" value="ECO:0007669"/>
    <property type="project" value="TreeGrafter"/>
</dbReference>
<evidence type="ECO:0000313" key="7">
    <source>
        <dbReference type="EMBL" id="EXJ83582.1"/>
    </source>
</evidence>
<keyword evidence="8" id="KW-1185">Reference proteome</keyword>
<dbReference type="Gene3D" id="3.30.9.10">
    <property type="entry name" value="D-Amino Acid Oxidase, subunit A, domain 2"/>
    <property type="match status" value="1"/>
</dbReference>
<evidence type="ECO:0000313" key="8">
    <source>
        <dbReference type="Proteomes" id="UP000019484"/>
    </source>
</evidence>
<keyword evidence="4" id="KW-0274">FAD</keyword>
<dbReference type="GO" id="GO:0008115">
    <property type="term" value="F:sarcosine oxidase activity"/>
    <property type="evidence" value="ECO:0007669"/>
    <property type="project" value="TreeGrafter"/>
</dbReference>
<proteinExistence type="inferred from homology"/>
<protein>
    <recommendedName>
        <fullName evidence="6">FAD dependent oxidoreductase domain-containing protein</fullName>
    </recommendedName>
</protein>
<dbReference type="InterPro" id="IPR045170">
    <property type="entry name" value="MTOX"/>
</dbReference>
<dbReference type="SUPFAM" id="SSF51905">
    <property type="entry name" value="FAD/NAD(P)-binding domain"/>
    <property type="match status" value="1"/>
</dbReference>
<name>W9XSP6_9EURO</name>
<evidence type="ECO:0000256" key="5">
    <source>
        <dbReference type="ARBA" id="ARBA00023002"/>
    </source>
</evidence>
<comment type="caution">
    <text evidence="7">The sequence shown here is derived from an EMBL/GenBank/DDBJ whole genome shotgun (WGS) entry which is preliminary data.</text>
</comment>
<evidence type="ECO:0000256" key="1">
    <source>
        <dbReference type="ARBA" id="ARBA00001974"/>
    </source>
</evidence>
<gene>
    <name evidence="7" type="ORF">A1O1_07205</name>
</gene>
<dbReference type="PANTHER" id="PTHR10961:SF46">
    <property type="entry name" value="PEROXISOMAL SARCOSINE OXIDASE"/>
    <property type="match status" value="1"/>
</dbReference>
<organism evidence="7 8">
    <name type="scientific">Capronia coronata CBS 617.96</name>
    <dbReference type="NCBI Taxonomy" id="1182541"/>
    <lineage>
        <taxon>Eukaryota</taxon>
        <taxon>Fungi</taxon>
        <taxon>Dikarya</taxon>
        <taxon>Ascomycota</taxon>
        <taxon>Pezizomycotina</taxon>
        <taxon>Eurotiomycetes</taxon>
        <taxon>Chaetothyriomycetidae</taxon>
        <taxon>Chaetothyriales</taxon>
        <taxon>Herpotrichiellaceae</taxon>
        <taxon>Capronia</taxon>
    </lineage>
</organism>
<dbReference type="OrthoDB" id="2219495at2759"/>
<evidence type="ECO:0000259" key="6">
    <source>
        <dbReference type="Pfam" id="PF01266"/>
    </source>
</evidence>
<reference evidence="7 8" key="1">
    <citation type="submission" date="2013-03" db="EMBL/GenBank/DDBJ databases">
        <title>The Genome Sequence of Capronia coronata CBS 617.96.</title>
        <authorList>
            <consortium name="The Broad Institute Genomics Platform"/>
            <person name="Cuomo C."/>
            <person name="de Hoog S."/>
            <person name="Gorbushina A."/>
            <person name="Walker B."/>
            <person name="Young S.K."/>
            <person name="Zeng Q."/>
            <person name="Gargeya S."/>
            <person name="Fitzgerald M."/>
            <person name="Haas B."/>
            <person name="Abouelleil A."/>
            <person name="Allen A.W."/>
            <person name="Alvarado L."/>
            <person name="Arachchi H.M."/>
            <person name="Berlin A.M."/>
            <person name="Chapman S.B."/>
            <person name="Gainer-Dewar J."/>
            <person name="Goldberg J."/>
            <person name="Griggs A."/>
            <person name="Gujja S."/>
            <person name="Hansen M."/>
            <person name="Howarth C."/>
            <person name="Imamovic A."/>
            <person name="Ireland A."/>
            <person name="Larimer J."/>
            <person name="McCowan C."/>
            <person name="Murphy C."/>
            <person name="Pearson M."/>
            <person name="Poon T.W."/>
            <person name="Priest M."/>
            <person name="Roberts A."/>
            <person name="Saif S."/>
            <person name="Shea T."/>
            <person name="Sisk P."/>
            <person name="Sykes S."/>
            <person name="Wortman J."/>
            <person name="Nusbaum C."/>
            <person name="Birren B."/>
        </authorList>
    </citation>
    <scope>NUCLEOTIDE SEQUENCE [LARGE SCALE GENOMIC DNA]</scope>
    <source>
        <strain evidence="7 8">CBS 617.96</strain>
    </source>
</reference>
<keyword evidence="3" id="KW-0285">Flavoprotein</keyword>
<dbReference type="Gene3D" id="3.50.50.60">
    <property type="entry name" value="FAD/NAD(P)-binding domain"/>
    <property type="match status" value="1"/>
</dbReference>
<evidence type="ECO:0000256" key="4">
    <source>
        <dbReference type="ARBA" id="ARBA00022827"/>
    </source>
</evidence>
<comment type="cofactor">
    <cofactor evidence="1">
        <name>FAD</name>
        <dbReference type="ChEBI" id="CHEBI:57692"/>
    </cofactor>
</comment>
<dbReference type="InterPro" id="IPR006076">
    <property type="entry name" value="FAD-dep_OxRdtase"/>
</dbReference>
<dbReference type="HOGENOM" id="CLU_007884_0_1_1"/>